<feature type="domain" description="YchJ-like middle NTF2-like" evidence="1">
    <location>
        <begin position="34"/>
        <end position="134"/>
    </location>
</feature>
<dbReference type="InterPro" id="IPR048469">
    <property type="entry name" value="YchJ-like_M"/>
</dbReference>
<evidence type="ECO:0000313" key="3">
    <source>
        <dbReference type="Proteomes" id="UP000239997"/>
    </source>
</evidence>
<accession>A0ABX5E731</accession>
<proteinExistence type="predicted"/>
<dbReference type="SUPFAM" id="SSF54427">
    <property type="entry name" value="NTF2-like"/>
    <property type="match status" value="1"/>
</dbReference>
<dbReference type="EMBL" id="PVNA01000002">
    <property type="protein sequence ID" value="PRX14145.1"/>
    <property type="molecule type" value="Genomic_DNA"/>
</dbReference>
<dbReference type="Gene3D" id="3.10.450.50">
    <property type="match status" value="1"/>
</dbReference>
<gene>
    <name evidence="2" type="ORF">LY02_01174</name>
</gene>
<comment type="caution">
    <text evidence="2">The sequence shown here is derived from an EMBL/GenBank/DDBJ whole genome shotgun (WGS) entry which is preliminary data.</text>
</comment>
<dbReference type="InterPro" id="IPR032710">
    <property type="entry name" value="NTF2-like_dom_sf"/>
</dbReference>
<dbReference type="Pfam" id="PF17775">
    <property type="entry name" value="YchJ_M-like"/>
    <property type="match status" value="1"/>
</dbReference>
<name>A0ABX5E731_NONUL</name>
<dbReference type="Proteomes" id="UP000239997">
    <property type="component" value="Unassembled WGS sequence"/>
</dbReference>
<evidence type="ECO:0000259" key="1">
    <source>
        <dbReference type="Pfam" id="PF17775"/>
    </source>
</evidence>
<dbReference type="PANTHER" id="PTHR33747:SF1">
    <property type="entry name" value="ADENYLATE CYCLASE-ASSOCIATED CAP C-TERMINAL DOMAIN-CONTAINING PROTEIN"/>
    <property type="match status" value="1"/>
</dbReference>
<sequence>MRLKNDPLNCPCDSQRLYKNCCAIAHHHINDVNTAQQLMRSRYSAFVMGDIDYLQRSHHSSKRPSKKEAREMKQWTQSVEWVKLEVLQTSHGLKDDLTGTVAFKAFYMENGRLEIIHEHSRFCKENGHWVYLDALV</sequence>
<organism evidence="2 3">
    <name type="scientific">Nonlabens ulvanivorans</name>
    <name type="common">Persicivirga ulvanivorans</name>
    <dbReference type="NCBI Taxonomy" id="906888"/>
    <lineage>
        <taxon>Bacteria</taxon>
        <taxon>Pseudomonadati</taxon>
        <taxon>Bacteroidota</taxon>
        <taxon>Flavobacteriia</taxon>
        <taxon>Flavobacteriales</taxon>
        <taxon>Flavobacteriaceae</taxon>
        <taxon>Nonlabens</taxon>
    </lineage>
</organism>
<protein>
    <submittedName>
        <fullName evidence="2">SEC-C motif-containing protein</fullName>
    </submittedName>
</protein>
<dbReference type="PANTHER" id="PTHR33747">
    <property type="entry name" value="UPF0225 PROTEIN SCO1677"/>
    <property type="match status" value="1"/>
</dbReference>
<evidence type="ECO:0000313" key="2">
    <source>
        <dbReference type="EMBL" id="PRX14145.1"/>
    </source>
</evidence>
<reference evidence="2 3" key="1">
    <citation type="submission" date="2018-03" db="EMBL/GenBank/DDBJ databases">
        <title>Genomic Encyclopedia of Archaeal and Bacterial Type Strains, Phase II (KMG-II): from individual species to whole genera.</title>
        <authorList>
            <person name="Goeker M."/>
        </authorList>
    </citation>
    <scope>NUCLEOTIDE SEQUENCE [LARGE SCALE GENOMIC DNA]</scope>
    <source>
        <strain evidence="2 3">DSM 22727</strain>
    </source>
</reference>
<keyword evidence="3" id="KW-1185">Reference proteome</keyword>